<keyword evidence="2" id="KW-1185">Reference proteome</keyword>
<gene>
    <name evidence="1" type="ORF">FN961_10635</name>
</gene>
<accession>A0A553JPC6</accession>
<dbReference type="AlphaFoldDB" id="A0A553JPC6"/>
<reference evidence="2" key="1">
    <citation type="submission" date="2019-07" db="EMBL/GenBank/DDBJ databases">
        <title>Shewanella sp. YLB-08 draft genomic sequence.</title>
        <authorList>
            <person name="Yu L."/>
        </authorList>
    </citation>
    <scope>NUCLEOTIDE SEQUENCE [LARGE SCALE GENOMIC DNA]</scope>
    <source>
        <strain evidence="2">JCM 20706</strain>
    </source>
</reference>
<protein>
    <submittedName>
        <fullName evidence="1">Uncharacterized protein</fullName>
    </submittedName>
</protein>
<dbReference type="OrthoDB" id="7030541at2"/>
<proteinExistence type="predicted"/>
<organism evidence="1 2">
    <name type="scientific">Shewanella hanedai</name>
    <name type="common">Alteromonas hanedai</name>
    <dbReference type="NCBI Taxonomy" id="25"/>
    <lineage>
        <taxon>Bacteria</taxon>
        <taxon>Pseudomonadati</taxon>
        <taxon>Pseudomonadota</taxon>
        <taxon>Gammaproteobacteria</taxon>
        <taxon>Alteromonadales</taxon>
        <taxon>Shewanellaceae</taxon>
        <taxon>Shewanella</taxon>
    </lineage>
</organism>
<sequence length="169" mass="18995">MSFNLPYIAIDEDLYLNTAIMTLILNKLSRNTKGSLKLDLPKIQVFMFLIKHPSHINAILEATGKRSPDLKQYSTYTMDSLAINVDELFNIKKTRLLLRKLASLNLLGAIDDPKNGLSFHLTEDGVKLASEFTEAHFESVNLYIEALTPLLSITSSKLHSALNSIFKDK</sequence>
<dbReference type="Pfam" id="PF20290">
    <property type="entry name" value="MC4"/>
    <property type="match status" value="1"/>
</dbReference>
<dbReference type="RefSeq" id="WP_144040165.1">
    <property type="nucleotide sequence ID" value="NZ_BMPL01000010.1"/>
</dbReference>
<dbReference type="InterPro" id="IPR046902">
    <property type="entry name" value="ABC-3C_MC4"/>
</dbReference>
<name>A0A553JPC6_SHEHA</name>
<evidence type="ECO:0000313" key="2">
    <source>
        <dbReference type="Proteomes" id="UP000318126"/>
    </source>
</evidence>
<dbReference type="EMBL" id="VKGK01000011">
    <property type="protein sequence ID" value="TRY14280.1"/>
    <property type="molecule type" value="Genomic_DNA"/>
</dbReference>
<evidence type="ECO:0000313" key="1">
    <source>
        <dbReference type="EMBL" id="TRY14280.1"/>
    </source>
</evidence>
<comment type="caution">
    <text evidence="1">The sequence shown here is derived from an EMBL/GenBank/DDBJ whole genome shotgun (WGS) entry which is preliminary data.</text>
</comment>
<dbReference type="Proteomes" id="UP000318126">
    <property type="component" value="Unassembled WGS sequence"/>
</dbReference>